<dbReference type="AlphaFoldDB" id="X1NVM3"/>
<dbReference type="InterPro" id="IPR012334">
    <property type="entry name" value="Pectin_lyas_fold"/>
</dbReference>
<dbReference type="EMBL" id="BARV01041065">
    <property type="protein sequence ID" value="GAI47658.1"/>
    <property type="molecule type" value="Genomic_DNA"/>
</dbReference>
<dbReference type="Pfam" id="PF13229">
    <property type="entry name" value="Beta_helix"/>
    <property type="match status" value="1"/>
</dbReference>
<feature type="non-terminal residue" evidence="2">
    <location>
        <position position="155"/>
    </location>
</feature>
<protein>
    <recommendedName>
        <fullName evidence="1">Right handed beta helix domain-containing protein</fullName>
    </recommendedName>
</protein>
<name>X1NVM3_9ZZZZ</name>
<gene>
    <name evidence="2" type="ORF">S06H3_62330</name>
</gene>
<proteinExistence type="predicted"/>
<sequence length="155" mass="16542">TATIEYDPNIYVDAAANATGIEDGTETHPFNTITEGIIAVSPGKSVIVATGTYYEQLIINKSITLQGVSQDNTFIFGSGLTGNLITIEADNITITGFTIDGSGSTSIGLYFDSYSFVNINNNLIKNNKDYGISYINSAPIIEGNNIENNSRSGIR</sequence>
<accession>X1NVM3</accession>
<dbReference type="Gene3D" id="2.160.20.10">
    <property type="entry name" value="Single-stranded right-handed beta-helix, Pectin lyase-like"/>
    <property type="match status" value="1"/>
</dbReference>
<feature type="domain" description="Right handed beta helix" evidence="1">
    <location>
        <begin position="71"/>
        <end position="154"/>
    </location>
</feature>
<dbReference type="InterPro" id="IPR011050">
    <property type="entry name" value="Pectin_lyase_fold/virulence"/>
</dbReference>
<evidence type="ECO:0000259" key="1">
    <source>
        <dbReference type="Pfam" id="PF13229"/>
    </source>
</evidence>
<evidence type="ECO:0000313" key="2">
    <source>
        <dbReference type="EMBL" id="GAI47658.1"/>
    </source>
</evidence>
<comment type="caution">
    <text evidence="2">The sequence shown here is derived from an EMBL/GenBank/DDBJ whole genome shotgun (WGS) entry which is preliminary data.</text>
</comment>
<dbReference type="SUPFAM" id="SSF51126">
    <property type="entry name" value="Pectin lyase-like"/>
    <property type="match status" value="1"/>
</dbReference>
<reference evidence="2" key="1">
    <citation type="journal article" date="2014" name="Front. Microbiol.">
        <title>High frequency of phylogenetically diverse reductive dehalogenase-homologous genes in deep subseafloor sedimentary metagenomes.</title>
        <authorList>
            <person name="Kawai M."/>
            <person name="Futagami T."/>
            <person name="Toyoda A."/>
            <person name="Takaki Y."/>
            <person name="Nishi S."/>
            <person name="Hori S."/>
            <person name="Arai W."/>
            <person name="Tsubouchi T."/>
            <person name="Morono Y."/>
            <person name="Uchiyama I."/>
            <person name="Ito T."/>
            <person name="Fujiyama A."/>
            <person name="Inagaki F."/>
            <person name="Takami H."/>
        </authorList>
    </citation>
    <scope>NUCLEOTIDE SEQUENCE</scope>
    <source>
        <strain evidence="2">Expedition CK06-06</strain>
    </source>
</reference>
<dbReference type="InterPro" id="IPR039448">
    <property type="entry name" value="Beta_helix"/>
</dbReference>
<feature type="non-terminal residue" evidence="2">
    <location>
        <position position="1"/>
    </location>
</feature>
<organism evidence="2">
    <name type="scientific">marine sediment metagenome</name>
    <dbReference type="NCBI Taxonomy" id="412755"/>
    <lineage>
        <taxon>unclassified sequences</taxon>
        <taxon>metagenomes</taxon>
        <taxon>ecological metagenomes</taxon>
    </lineage>
</organism>